<dbReference type="AlphaFoldDB" id="A0A9Q2RZG7"/>
<evidence type="ECO:0000313" key="1">
    <source>
        <dbReference type="EMBL" id="MBM2357339.1"/>
    </source>
</evidence>
<sequence>MTHPALHSVSDAIEALEEALKLADLPIIQRQILTDMRDDLHSVIEINTFADVCELANEHAKRGYY</sequence>
<name>A0A9Q2RZG7_9RHOB</name>
<comment type="caution">
    <text evidence="1">The sequence shown here is derived from an EMBL/GenBank/DDBJ whole genome shotgun (WGS) entry which is preliminary data.</text>
</comment>
<gene>
    <name evidence="1" type="ORF">JQX14_22575</name>
</gene>
<accession>A0A9Q2RZG7</accession>
<dbReference type="RefSeq" id="WP_231036066.1">
    <property type="nucleotide sequence ID" value="NZ_JAJNGX010000034.1"/>
</dbReference>
<dbReference type="Proteomes" id="UP000809337">
    <property type="component" value="Unassembled WGS sequence"/>
</dbReference>
<proteinExistence type="predicted"/>
<evidence type="ECO:0000313" key="2">
    <source>
        <dbReference type="Proteomes" id="UP000809337"/>
    </source>
</evidence>
<reference evidence="1" key="1">
    <citation type="submission" date="2021-01" db="EMBL/GenBank/DDBJ databases">
        <title>Diatom-associated Roseobacters Show Island Model of Population Structure.</title>
        <authorList>
            <person name="Qu L."/>
            <person name="Feng X."/>
            <person name="Chen Y."/>
            <person name="Li L."/>
            <person name="Wang X."/>
            <person name="Hu Z."/>
            <person name="Wang H."/>
            <person name="Luo H."/>
        </authorList>
    </citation>
    <scope>NUCLEOTIDE SEQUENCE</scope>
    <source>
        <strain evidence="1">SM26-45</strain>
    </source>
</reference>
<dbReference type="EMBL" id="JAFBWN010000034">
    <property type="protein sequence ID" value="MBM2357339.1"/>
    <property type="molecule type" value="Genomic_DNA"/>
</dbReference>
<protein>
    <submittedName>
        <fullName evidence="1">Uncharacterized protein</fullName>
    </submittedName>
</protein>
<organism evidence="1 2">
    <name type="scientific">Pseudosulfitobacter pseudonitzschiae</name>
    <dbReference type="NCBI Taxonomy" id="1402135"/>
    <lineage>
        <taxon>Bacteria</taxon>
        <taxon>Pseudomonadati</taxon>
        <taxon>Pseudomonadota</taxon>
        <taxon>Alphaproteobacteria</taxon>
        <taxon>Rhodobacterales</taxon>
        <taxon>Roseobacteraceae</taxon>
        <taxon>Pseudosulfitobacter</taxon>
    </lineage>
</organism>